<evidence type="ECO:0000313" key="9">
    <source>
        <dbReference type="EMBL" id="TXB61979.1"/>
    </source>
</evidence>
<dbReference type="GO" id="GO:0046872">
    <property type="term" value="F:metal ion binding"/>
    <property type="evidence" value="ECO:0007669"/>
    <property type="project" value="InterPro"/>
</dbReference>
<sequence>MTLARKIALLLAFAVGVPSLFAQERGIEFETMKLDNGLEVILHQDKSTPIVALAVMYHVGSKNENPDRTGFAHFFEHLLFEGSENIERGQFDKYIQNAGGTLNAYTSSDVTCYFEILPSNQLELGLWLESERMLHAKVDQKGVETQREVVKEEMRQRYDNQPYGTFLLEVLDRAYTKHPYQWPTIGSMDHLNAATEADYINFYKDFYVPNNAVLVIAGDIEPKQAKAWVEQYFSSIPAKQGKIYRPEVEEPAMKKEVRDTIFDQVQLPAVFHAYRIPSVQDKDIYAIKMLNKLLSEGESSRMRKALVDEQQKALTVFNYAMEMEDPGLAITFAITSAGVDAKDLEEAMDAEVERVRDELISEAEYSKLLNQVESDFFTDNATMFGIANNLATYHTLQGDANLINTELEKYQAVTREDIKRVANKYFQPSNRVALYYLPEPAKP</sequence>
<protein>
    <submittedName>
        <fullName evidence="9">Insulinase family protein</fullName>
    </submittedName>
</protein>
<organism evidence="9 10">
    <name type="scientific">Phaeodactylibacter luteus</name>
    <dbReference type="NCBI Taxonomy" id="1564516"/>
    <lineage>
        <taxon>Bacteria</taxon>
        <taxon>Pseudomonadati</taxon>
        <taxon>Bacteroidota</taxon>
        <taxon>Saprospiria</taxon>
        <taxon>Saprospirales</taxon>
        <taxon>Haliscomenobacteraceae</taxon>
        <taxon>Phaeodactylibacter</taxon>
    </lineage>
</organism>
<dbReference type="Pfam" id="PF05193">
    <property type="entry name" value="Peptidase_M16_C"/>
    <property type="match status" value="1"/>
</dbReference>
<feature type="domain" description="Peptidase M16 N-terminal" evidence="7">
    <location>
        <begin position="40"/>
        <end position="184"/>
    </location>
</feature>
<dbReference type="PANTHER" id="PTHR43690:SF17">
    <property type="entry name" value="PROTEIN YHJJ"/>
    <property type="match status" value="1"/>
</dbReference>
<feature type="chain" id="PRO_5022873322" evidence="6">
    <location>
        <begin position="23"/>
        <end position="443"/>
    </location>
</feature>
<dbReference type="OrthoDB" id="9811314at2"/>
<keyword evidence="10" id="KW-1185">Reference proteome</keyword>
<dbReference type="GO" id="GO:0006508">
    <property type="term" value="P:proteolysis"/>
    <property type="evidence" value="ECO:0007669"/>
    <property type="project" value="UniProtKB-KW"/>
</dbReference>
<proteinExistence type="inferred from homology"/>
<keyword evidence="4" id="KW-0862">Zinc</keyword>
<comment type="caution">
    <text evidence="9">The sequence shown here is derived from an EMBL/GenBank/DDBJ whole genome shotgun (WGS) entry which is preliminary data.</text>
</comment>
<evidence type="ECO:0000256" key="3">
    <source>
        <dbReference type="ARBA" id="ARBA00022801"/>
    </source>
</evidence>
<reference evidence="9 10" key="1">
    <citation type="submission" date="2019-08" db="EMBL/GenBank/DDBJ databases">
        <title>Genome of Phaeodactylibacter luteus.</title>
        <authorList>
            <person name="Bowman J.P."/>
        </authorList>
    </citation>
    <scope>NUCLEOTIDE SEQUENCE [LARGE SCALE GENOMIC DNA]</scope>
    <source>
        <strain evidence="9 10">KCTC 42180</strain>
    </source>
</reference>
<dbReference type="InterPro" id="IPR007863">
    <property type="entry name" value="Peptidase_M16_C"/>
</dbReference>
<comment type="similarity">
    <text evidence="1">Belongs to the peptidase M16 family.</text>
</comment>
<dbReference type="GO" id="GO:0008237">
    <property type="term" value="F:metallopeptidase activity"/>
    <property type="evidence" value="ECO:0007669"/>
    <property type="project" value="UniProtKB-KW"/>
</dbReference>
<dbReference type="Proteomes" id="UP000321580">
    <property type="component" value="Unassembled WGS sequence"/>
</dbReference>
<evidence type="ECO:0000259" key="8">
    <source>
        <dbReference type="Pfam" id="PF05193"/>
    </source>
</evidence>
<keyword evidence="2" id="KW-0645">Protease</keyword>
<evidence type="ECO:0000256" key="2">
    <source>
        <dbReference type="ARBA" id="ARBA00022670"/>
    </source>
</evidence>
<keyword evidence="6" id="KW-0732">Signal</keyword>
<dbReference type="RefSeq" id="WP_147168631.1">
    <property type="nucleotide sequence ID" value="NZ_VOOR01000040.1"/>
</dbReference>
<dbReference type="InterPro" id="IPR011765">
    <property type="entry name" value="Pept_M16_N"/>
</dbReference>
<evidence type="ECO:0000313" key="10">
    <source>
        <dbReference type="Proteomes" id="UP000321580"/>
    </source>
</evidence>
<dbReference type="Gene3D" id="3.30.830.10">
    <property type="entry name" value="Metalloenzyme, LuxS/M16 peptidase-like"/>
    <property type="match status" value="2"/>
</dbReference>
<dbReference type="InterPro" id="IPR050626">
    <property type="entry name" value="Peptidase_M16"/>
</dbReference>
<evidence type="ECO:0000256" key="6">
    <source>
        <dbReference type="SAM" id="SignalP"/>
    </source>
</evidence>
<evidence type="ECO:0000256" key="5">
    <source>
        <dbReference type="ARBA" id="ARBA00023049"/>
    </source>
</evidence>
<dbReference type="Pfam" id="PF00675">
    <property type="entry name" value="Peptidase_M16"/>
    <property type="match status" value="1"/>
</dbReference>
<dbReference type="InterPro" id="IPR011249">
    <property type="entry name" value="Metalloenz_LuxS/M16"/>
</dbReference>
<dbReference type="AlphaFoldDB" id="A0A5C6RJ27"/>
<dbReference type="EMBL" id="VOOR01000040">
    <property type="protein sequence ID" value="TXB61979.1"/>
    <property type="molecule type" value="Genomic_DNA"/>
</dbReference>
<gene>
    <name evidence="9" type="ORF">FRY97_16300</name>
</gene>
<name>A0A5C6RJ27_9BACT</name>
<keyword evidence="5" id="KW-0482">Metalloprotease</keyword>
<feature type="signal peptide" evidence="6">
    <location>
        <begin position="1"/>
        <end position="22"/>
    </location>
</feature>
<dbReference type="SUPFAM" id="SSF63411">
    <property type="entry name" value="LuxS/MPP-like metallohydrolase"/>
    <property type="match status" value="2"/>
</dbReference>
<accession>A0A5C6RJ27</accession>
<evidence type="ECO:0000259" key="7">
    <source>
        <dbReference type="Pfam" id="PF00675"/>
    </source>
</evidence>
<evidence type="ECO:0000256" key="4">
    <source>
        <dbReference type="ARBA" id="ARBA00022833"/>
    </source>
</evidence>
<dbReference type="PANTHER" id="PTHR43690">
    <property type="entry name" value="NARDILYSIN"/>
    <property type="match status" value="1"/>
</dbReference>
<feature type="domain" description="Peptidase M16 C-terminal" evidence="8">
    <location>
        <begin position="195"/>
        <end position="371"/>
    </location>
</feature>
<evidence type="ECO:0000256" key="1">
    <source>
        <dbReference type="ARBA" id="ARBA00007261"/>
    </source>
</evidence>
<keyword evidence="3" id="KW-0378">Hydrolase</keyword>